<dbReference type="AlphaFoldDB" id="A0A0B7IKQ6"/>
<feature type="chain" id="PRO_5002117884" description="Lipoprotein" evidence="1">
    <location>
        <begin position="24"/>
        <end position="161"/>
    </location>
</feature>
<dbReference type="PROSITE" id="PS51257">
    <property type="entry name" value="PROKAR_LIPOPROTEIN"/>
    <property type="match status" value="1"/>
</dbReference>
<protein>
    <recommendedName>
        <fullName evidence="4">Lipoprotein</fullName>
    </recommendedName>
</protein>
<evidence type="ECO:0000313" key="3">
    <source>
        <dbReference type="Proteomes" id="UP000039370"/>
    </source>
</evidence>
<organism evidence="2 3">
    <name type="scientific">Capnocytophaga canimorsus</name>
    <dbReference type="NCBI Taxonomy" id="28188"/>
    <lineage>
        <taxon>Bacteria</taxon>
        <taxon>Pseudomonadati</taxon>
        <taxon>Bacteroidota</taxon>
        <taxon>Flavobacteriia</taxon>
        <taxon>Flavobacteriales</taxon>
        <taxon>Flavobacteriaceae</taxon>
        <taxon>Capnocytophaga</taxon>
    </lineage>
</organism>
<dbReference type="Proteomes" id="UP000039370">
    <property type="component" value="Unassembled WGS sequence"/>
</dbReference>
<gene>
    <name evidence="2" type="ORF">CCAN11_2460008</name>
</gene>
<evidence type="ECO:0000313" key="2">
    <source>
        <dbReference type="EMBL" id="CEN52480.1"/>
    </source>
</evidence>
<dbReference type="EMBL" id="CDOK01000164">
    <property type="protein sequence ID" value="CEN52480.1"/>
    <property type="molecule type" value="Genomic_DNA"/>
</dbReference>
<evidence type="ECO:0008006" key="4">
    <source>
        <dbReference type="Google" id="ProtNLM"/>
    </source>
</evidence>
<name>A0A0B7IKQ6_9FLAO</name>
<sequence>MKTSILKLSCLFAVLFLISCSGSGGGTAVAVAPENRESFTENMYFKSLDPEKEYNFEGVINEVKKKEFKTLIEAIASISSESRYNEILKNHKDNITKVEKITKSKFFVYDHRHIYFTPIDTNVLKGNITKGYVGKIYIPGRSVFELEGLMSLLLPFVRKID</sequence>
<reference evidence="3" key="1">
    <citation type="submission" date="2015-01" db="EMBL/GenBank/DDBJ databases">
        <authorList>
            <person name="MANFREDI Pablo"/>
        </authorList>
    </citation>
    <scope>NUCLEOTIDE SEQUENCE [LARGE SCALE GENOMIC DNA]</scope>
    <source>
        <strain evidence="3">Cc11</strain>
    </source>
</reference>
<keyword evidence="1" id="KW-0732">Signal</keyword>
<accession>A0A0B7IKQ6</accession>
<evidence type="ECO:0000256" key="1">
    <source>
        <dbReference type="SAM" id="SignalP"/>
    </source>
</evidence>
<proteinExistence type="predicted"/>
<feature type="signal peptide" evidence="1">
    <location>
        <begin position="1"/>
        <end position="23"/>
    </location>
</feature>